<dbReference type="AlphaFoldDB" id="A0A419S264"/>
<dbReference type="OrthoDB" id="836928at2"/>
<comment type="caution">
    <text evidence="1">The sequence shown here is derived from an EMBL/GenBank/DDBJ whole genome shotgun (WGS) entry which is preliminary data.</text>
</comment>
<dbReference type="InterPro" id="IPR017026">
    <property type="entry name" value="ImuA"/>
</dbReference>
<gene>
    <name evidence="1" type="ORF">BCY91_11190</name>
</gene>
<dbReference type="SUPFAM" id="SSF52540">
    <property type="entry name" value="P-loop containing nucleoside triphosphate hydrolases"/>
    <property type="match status" value="1"/>
</dbReference>
<evidence type="ECO:0000313" key="1">
    <source>
        <dbReference type="EMBL" id="RKD12804.1"/>
    </source>
</evidence>
<proteinExistence type="predicted"/>
<name>A0A419S264_9SPHI</name>
<sequence length="250" mass="28542">MCVREKQKKIISQLRRDIFHLEGFRPESESKSLRLGLGVLEDAFPYGVFPTAALHEFLCEQDEDAAACSGFLSILLGLLMQNQKPCIWISSFPMVFPPALKIFGIRPDRIIFVRLHRDRDILWAMEEALKCNGLAAVVAELRELSFSQSRRLQLAVEHSRVTGFVLRRDVKKINTTACVARWRISPQPSLLEDGLPGVGFPQWQVDLLKVKNGQPDSWNMAWTPEGFVFDRQEKTGEFPWKNRESIQTGS</sequence>
<reference evidence="1 2" key="1">
    <citation type="submission" date="2016-07" db="EMBL/GenBank/DDBJ databases">
        <title>Genome of Pelobium manganitolerans.</title>
        <authorList>
            <person name="Wu S."/>
            <person name="Wang G."/>
        </authorList>
    </citation>
    <scope>NUCLEOTIDE SEQUENCE [LARGE SCALE GENOMIC DNA]</scope>
    <source>
        <strain evidence="1 2">YS-25</strain>
    </source>
</reference>
<dbReference type="PIRSF" id="PIRSF034285">
    <property type="entry name" value="UCP034285"/>
    <property type="match status" value="1"/>
</dbReference>
<dbReference type="Gene3D" id="3.40.50.300">
    <property type="entry name" value="P-loop containing nucleotide triphosphate hydrolases"/>
    <property type="match status" value="1"/>
</dbReference>
<organism evidence="1 2">
    <name type="scientific">Pelobium manganitolerans</name>
    <dbReference type="NCBI Taxonomy" id="1842495"/>
    <lineage>
        <taxon>Bacteria</taxon>
        <taxon>Pseudomonadati</taxon>
        <taxon>Bacteroidota</taxon>
        <taxon>Sphingobacteriia</taxon>
        <taxon>Sphingobacteriales</taxon>
        <taxon>Sphingobacteriaceae</taxon>
        <taxon>Pelobium</taxon>
    </lineage>
</organism>
<dbReference type="Proteomes" id="UP000283433">
    <property type="component" value="Unassembled WGS sequence"/>
</dbReference>
<accession>A0A419S264</accession>
<dbReference type="InterPro" id="IPR027417">
    <property type="entry name" value="P-loop_NTPase"/>
</dbReference>
<dbReference type="RefSeq" id="WP_120183032.1">
    <property type="nucleotide sequence ID" value="NZ_MBTA01000029.1"/>
</dbReference>
<dbReference type="EMBL" id="MBTA01000029">
    <property type="protein sequence ID" value="RKD12804.1"/>
    <property type="molecule type" value="Genomic_DNA"/>
</dbReference>
<keyword evidence="2" id="KW-1185">Reference proteome</keyword>
<protein>
    <submittedName>
        <fullName evidence="1">Error-prone repair protein ImuA</fullName>
    </submittedName>
</protein>
<evidence type="ECO:0000313" key="2">
    <source>
        <dbReference type="Proteomes" id="UP000283433"/>
    </source>
</evidence>